<sequence>MHRNRPSPRLIRRDGPKSSSKAQKLQSPKKVVPLIGDVCPNATTGTNQQEMPQCLTCKHSKRLNLAHAKLLRRRFASLQTTMFMPVVSESRRQRRRSEGGAVVPQGKSSVVIFRNSVIVSVITRLLRTLQPPISRLLSLQPIETAGPVALTQEVRQNPPFLLTISRGTTTT</sequence>
<dbReference type="Proteomes" id="UP000182444">
    <property type="component" value="Chromosome 1E"/>
</dbReference>
<evidence type="ECO:0000256" key="1">
    <source>
        <dbReference type="SAM" id="MobiDB-lite"/>
    </source>
</evidence>
<feature type="compositionally biased region" description="Polar residues" evidence="1">
    <location>
        <begin position="17"/>
        <end position="26"/>
    </location>
</feature>
<evidence type="ECO:0000313" key="3">
    <source>
        <dbReference type="Proteomes" id="UP000182444"/>
    </source>
</evidence>
<name>A0A1D8NIY1_YARLL</name>
<dbReference type="VEuPathDB" id="FungiDB:YALI1_E21799g"/>
<reference evidence="2 3" key="1">
    <citation type="journal article" date="2016" name="PLoS ONE">
        <title>Sequence Assembly of Yarrowia lipolytica Strain W29/CLIB89 Shows Transposable Element Diversity.</title>
        <authorList>
            <person name="Magnan C."/>
            <person name="Yu J."/>
            <person name="Chang I."/>
            <person name="Jahn E."/>
            <person name="Kanomata Y."/>
            <person name="Wu J."/>
            <person name="Zeller M."/>
            <person name="Oakes M."/>
            <person name="Baldi P."/>
            <person name="Sandmeyer S."/>
        </authorList>
    </citation>
    <scope>NUCLEOTIDE SEQUENCE [LARGE SCALE GENOMIC DNA]</scope>
    <source>
        <strain evidence="3">CLIB89(W29)</strain>
    </source>
</reference>
<gene>
    <name evidence="2" type="ORF">YALI1_E21799g</name>
</gene>
<protein>
    <submittedName>
        <fullName evidence="2">Uncharacterized protein</fullName>
    </submittedName>
</protein>
<evidence type="ECO:0000313" key="2">
    <source>
        <dbReference type="EMBL" id="AOW05596.1"/>
    </source>
</evidence>
<proteinExistence type="predicted"/>
<feature type="region of interest" description="Disordered" evidence="1">
    <location>
        <begin position="1"/>
        <end position="28"/>
    </location>
</feature>
<accession>A0A1D8NIY1</accession>
<organism evidence="2 3">
    <name type="scientific">Yarrowia lipolytica</name>
    <name type="common">Candida lipolytica</name>
    <dbReference type="NCBI Taxonomy" id="4952"/>
    <lineage>
        <taxon>Eukaryota</taxon>
        <taxon>Fungi</taxon>
        <taxon>Dikarya</taxon>
        <taxon>Ascomycota</taxon>
        <taxon>Saccharomycotina</taxon>
        <taxon>Dipodascomycetes</taxon>
        <taxon>Dipodascales</taxon>
        <taxon>Dipodascales incertae sedis</taxon>
        <taxon>Yarrowia</taxon>
    </lineage>
</organism>
<dbReference type="GeneID" id="94583656"/>
<dbReference type="RefSeq" id="XP_068139152.1">
    <property type="nucleotide sequence ID" value="XM_068283051.1"/>
</dbReference>
<dbReference type="EMBL" id="CP017557">
    <property type="protein sequence ID" value="AOW05596.1"/>
    <property type="molecule type" value="Genomic_DNA"/>
</dbReference>
<dbReference type="AlphaFoldDB" id="A0A1D8NIY1"/>